<proteinExistence type="predicted"/>
<dbReference type="Proteomes" id="UP000248961">
    <property type="component" value="Unassembled WGS sequence"/>
</dbReference>
<reference evidence="1 2" key="1">
    <citation type="submission" date="2018-02" db="EMBL/GenBank/DDBJ databases">
        <title>The genomes of Aspergillus section Nigri reveals drivers in fungal speciation.</title>
        <authorList>
            <consortium name="DOE Joint Genome Institute"/>
            <person name="Vesth T.C."/>
            <person name="Nybo J."/>
            <person name="Theobald S."/>
            <person name="Brandl J."/>
            <person name="Frisvad J.C."/>
            <person name="Nielsen K.F."/>
            <person name="Lyhne E.K."/>
            <person name="Kogle M.E."/>
            <person name="Kuo A."/>
            <person name="Riley R."/>
            <person name="Clum A."/>
            <person name="Nolan M."/>
            <person name="Lipzen A."/>
            <person name="Salamov A."/>
            <person name="Henrissat B."/>
            <person name="Wiebenga A."/>
            <person name="De vries R.P."/>
            <person name="Grigoriev I.V."/>
            <person name="Mortensen U.H."/>
            <person name="Andersen M.R."/>
            <person name="Baker S.E."/>
        </authorList>
    </citation>
    <scope>NUCLEOTIDE SEQUENCE [LARGE SCALE GENOMIC DNA]</scope>
    <source>
        <strain evidence="1 2">CBS 101889</strain>
    </source>
</reference>
<sequence>MDIARGLLSPIDRRYGHLHAQTLSVPNFALGLNEPTTESRSLYGALESILDLIALRTRGNSGSSAHRVTTTRLTLHAMPEPSYSVESTCWLTRSLRLHLWSCMLWAGLPLGFSMNHEPLIATRLDISSSCSVSSAPL</sequence>
<protein>
    <submittedName>
        <fullName evidence="1">Uncharacterized protein</fullName>
    </submittedName>
</protein>
<dbReference type="RefSeq" id="XP_025555867.1">
    <property type="nucleotide sequence ID" value="XM_025701033.1"/>
</dbReference>
<evidence type="ECO:0000313" key="1">
    <source>
        <dbReference type="EMBL" id="RAL16713.1"/>
    </source>
</evidence>
<evidence type="ECO:0000313" key="2">
    <source>
        <dbReference type="Proteomes" id="UP000248961"/>
    </source>
</evidence>
<dbReference type="VEuPathDB" id="FungiDB:BO97DRAFT_73770"/>
<keyword evidence="2" id="KW-1185">Reference proteome</keyword>
<organism evidence="1 2">
    <name type="scientific">Aspergillus homomorphus (strain CBS 101889)</name>
    <dbReference type="NCBI Taxonomy" id="1450537"/>
    <lineage>
        <taxon>Eukaryota</taxon>
        <taxon>Fungi</taxon>
        <taxon>Dikarya</taxon>
        <taxon>Ascomycota</taxon>
        <taxon>Pezizomycotina</taxon>
        <taxon>Eurotiomycetes</taxon>
        <taxon>Eurotiomycetidae</taxon>
        <taxon>Eurotiales</taxon>
        <taxon>Aspergillaceae</taxon>
        <taxon>Aspergillus</taxon>
        <taxon>Aspergillus subgen. Circumdati</taxon>
    </lineage>
</organism>
<dbReference type="EMBL" id="KZ824268">
    <property type="protein sequence ID" value="RAL16713.1"/>
    <property type="molecule type" value="Genomic_DNA"/>
</dbReference>
<dbReference type="AlphaFoldDB" id="A0A395IC46"/>
<gene>
    <name evidence="1" type="ORF">BO97DRAFT_73770</name>
</gene>
<accession>A0A395IC46</accession>
<dbReference type="GeneID" id="37205322"/>
<name>A0A395IC46_ASPHC</name>